<evidence type="ECO:0000256" key="4">
    <source>
        <dbReference type="ARBA" id="ARBA00022825"/>
    </source>
</evidence>
<dbReference type="Proteomes" id="UP000248975">
    <property type="component" value="Unassembled WGS sequence"/>
</dbReference>
<keyword evidence="3" id="KW-0378">Hydrolase</keyword>
<feature type="region of interest" description="Disordered" evidence="5">
    <location>
        <begin position="338"/>
        <end position="364"/>
    </location>
</feature>
<evidence type="ECO:0000256" key="2">
    <source>
        <dbReference type="ARBA" id="ARBA00022670"/>
    </source>
</evidence>
<dbReference type="SUPFAM" id="SSF52096">
    <property type="entry name" value="ClpP/crotonase"/>
    <property type="match status" value="1"/>
</dbReference>
<reference evidence="7 8" key="1">
    <citation type="submission" date="2017-08" db="EMBL/GenBank/DDBJ databases">
        <title>Infants hospitalized years apart are colonized by the same room-sourced microbial strains.</title>
        <authorList>
            <person name="Brooks B."/>
            <person name="Olm M.R."/>
            <person name="Firek B.A."/>
            <person name="Baker R."/>
            <person name="Thomas B.C."/>
            <person name="Morowitz M.J."/>
            <person name="Banfield J.F."/>
        </authorList>
    </citation>
    <scope>NUCLEOTIDE SEQUENCE [LARGE SCALE GENOMIC DNA]</scope>
    <source>
        <strain evidence="7">S2_003_000_R2_11</strain>
    </source>
</reference>
<dbReference type="AlphaFoldDB" id="A0A2W5S0C0"/>
<proteinExistence type="inferred from homology"/>
<dbReference type="Pfam" id="PF01343">
    <property type="entry name" value="Peptidase_S49"/>
    <property type="match status" value="1"/>
</dbReference>
<gene>
    <name evidence="7" type="ORF">DI533_20430</name>
</gene>
<name>A0A2W5S0C0_CERSP</name>
<dbReference type="PANTHER" id="PTHR33209">
    <property type="entry name" value="PROTEASE 4"/>
    <property type="match status" value="1"/>
</dbReference>
<evidence type="ECO:0000256" key="1">
    <source>
        <dbReference type="ARBA" id="ARBA00008683"/>
    </source>
</evidence>
<comment type="caution">
    <text evidence="7">The sequence shown here is derived from an EMBL/GenBank/DDBJ whole genome shotgun (WGS) entry which is preliminary data.</text>
</comment>
<organism evidence="7 8">
    <name type="scientific">Cereibacter sphaeroides</name>
    <name type="common">Rhodobacter sphaeroides</name>
    <dbReference type="NCBI Taxonomy" id="1063"/>
    <lineage>
        <taxon>Bacteria</taxon>
        <taxon>Pseudomonadati</taxon>
        <taxon>Pseudomonadota</taxon>
        <taxon>Alphaproteobacteria</taxon>
        <taxon>Rhodobacterales</taxon>
        <taxon>Paracoccaceae</taxon>
        <taxon>Cereibacter</taxon>
    </lineage>
</organism>
<keyword evidence="4" id="KW-0720">Serine protease</keyword>
<accession>A0A2W5S0C0</accession>
<dbReference type="InterPro" id="IPR002142">
    <property type="entry name" value="Peptidase_S49"/>
</dbReference>
<evidence type="ECO:0000313" key="7">
    <source>
        <dbReference type="EMBL" id="PZQ95079.1"/>
    </source>
</evidence>
<dbReference type="GO" id="GO:0008236">
    <property type="term" value="F:serine-type peptidase activity"/>
    <property type="evidence" value="ECO:0007669"/>
    <property type="project" value="UniProtKB-KW"/>
</dbReference>
<dbReference type="Gene3D" id="3.90.226.10">
    <property type="entry name" value="2-enoyl-CoA Hydratase, Chain A, domain 1"/>
    <property type="match status" value="1"/>
</dbReference>
<dbReference type="CDD" id="cd07022">
    <property type="entry name" value="S49_Sppa_36K_type"/>
    <property type="match status" value="1"/>
</dbReference>
<sequence>MNMSLCQAYGYNDSSKSKPFAFAEGTAIIPVHGTLINRYGGYYYGMFTGYNFIRQQRAQAMADPDVERIIYDVNSNGGEAAGCFELSDESFELRGEKPTLAVVDSNCYSAAYAFASSADKISVTPSGGAGSIGVICMHADISKMLEDFGVKITLIKAGEHKADGNPFEELSAETKAEIQADVDAARDQFVALVARNRGIEEKAVRDTEARCYSAQDALKLNLIDAVETPAQAIAAFVNGPTGSTTEGEEMTEEELAQAKNEAAAGERTRIAGIMTHEAAKDKSKLANHLAFNTTMSVEDAVAMLNVSAPETTAAVTTTTTTTAEDGNGKKAETNFANMMNNGSHPNVGADKGNETTEEASEDDKAISSLEAGFAANGITFDQK</sequence>
<dbReference type="PANTHER" id="PTHR33209:SF1">
    <property type="entry name" value="PEPTIDASE S49 DOMAIN-CONTAINING PROTEIN"/>
    <property type="match status" value="1"/>
</dbReference>
<evidence type="ECO:0000313" key="8">
    <source>
        <dbReference type="Proteomes" id="UP000248975"/>
    </source>
</evidence>
<dbReference type="GO" id="GO:0006508">
    <property type="term" value="P:proteolysis"/>
    <property type="evidence" value="ECO:0007669"/>
    <property type="project" value="UniProtKB-KW"/>
</dbReference>
<keyword evidence="2" id="KW-0645">Protease</keyword>
<feature type="domain" description="Peptidase S49" evidence="6">
    <location>
        <begin position="95"/>
        <end position="235"/>
    </location>
</feature>
<dbReference type="Gene3D" id="6.20.330.10">
    <property type="match status" value="1"/>
</dbReference>
<dbReference type="InterPro" id="IPR029045">
    <property type="entry name" value="ClpP/crotonase-like_dom_sf"/>
</dbReference>
<comment type="similarity">
    <text evidence="1">Belongs to the peptidase S49 family.</text>
</comment>
<dbReference type="EMBL" id="QFQS01000010">
    <property type="protein sequence ID" value="PZQ95079.1"/>
    <property type="molecule type" value="Genomic_DNA"/>
</dbReference>
<evidence type="ECO:0000256" key="5">
    <source>
        <dbReference type="SAM" id="MobiDB-lite"/>
    </source>
</evidence>
<evidence type="ECO:0000256" key="3">
    <source>
        <dbReference type="ARBA" id="ARBA00022801"/>
    </source>
</evidence>
<protein>
    <submittedName>
        <fullName evidence="7">S49 family peptidase</fullName>
    </submittedName>
</protein>
<evidence type="ECO:0000259" key="6">
    <source>
        <dbReference type="Pfam" id="PF01343"/>
    </source>
</evidence>
<dbReference type="InterPro" id="IPR033855">
    <property type="entry name" value="Protein_C"/>
</dbReference>